<dbReference type="EMBL" id="CAICTM010000201">
    <property type="protein sequence ID" value="CAB9504598.1"/>
    <property type="molecule type" value="Genomic_DNA"/>
</dbReference>
<name>A0A9N8HC05_9STRA</name>
<feature type="transmembrane region" description="Helical" evidence="1">
    <location>
        <begin position="102"/>
        <end position="122"/>
    </location>
</feature>
<evidence type="ECO:0000313" key="2">
    <source>
        <dbReference type="EMBL" id="CAB9504598.1"/>
    </source>
</evidence>
<keyword evidence="1" id="KW-0472">Membrane</keyword>
<comment type="caution">
    <text evidence="2">The sequence shown here is derived from an EMBL/GenBank/DDBJ whole genome shotgun (WGS) entry which is preliminary data.</text>
</comment>
<evidence type="ECO:0000313" key="3">
    <source>
        <dbReference type="Proteomes" id="UP001153069"/>
    </source>
</evidence>
<protein>
    <submittedName>
        <fullName evidence="2">Uncharacterized protein</fullName>
    </submittedName>
</protein>
<evidence type="ECO:0000256" key="1">
    <source>
        <dbReference type="SAM" id="Phobius"/>
    </source>
</evidence>
<proteinExistence type="predicted"/>
<organism evidence="2 3">
    <name type="scientific">Seminavis robusta</name>
    <dbReference type="NCBI Taxonomy" id="568900"/>
    <lineage>
        <taxon>Eukaryota</taxon>
        <taxon>Sar</taxon>
        <taxon>Stramenopiles</taxon>
        <taxon>Ochrophyta</taxon>
        <taxon>Bacillariophyta</taxon>
        <taxon>Bacillariophyceae</taxon>
        <taxon>Bacillariophycidae</taxon>
        <taxon>Naviculales</taxon>
        <taxon>Naviculaceae</taxon>
        <taxon>Seminavis</taxon>
    </lineage>
</organism>
<keyword evidence="1" id="KW-1133">Transmembrane helix</keyword>
<dbReference type="Proteomes" id="UP001153069">
    <property type="component" value="Unassembled WGS sequence"/>
</dbReference>
<dbReference type="AlphaFoldDB" id="A0A9N8HC05"/>
<keyword evidence="3" id="KW-1185">Reference proteome</keyword>
<accession>A0A9N8HC05</accession>
<feature type="transmembrane region" description="Helical" evidence="1">
    <location>
        <begin position="128"/>
        <end position="146"/>
    </location>
</feature>
<keyword evidence="1" id="KW-0812">Transmembrane</keyword>
<reference evidence="2" key="1">
    <citation type="submission" date="2020-06" db="EMBL/GenBank/DDBJ databases">
        <authorList>
            <consortium name="Plant Systems Biology data submission"/>
        </authorList>
    </citation>
    <scope>NUCLEOTIDE SEQUENCE</scope>
    <source>
        <strain evidence="2">D6</strain>
    </source>
</reference>
<sequence length="174" mass="19007">MSLPTTTPTASPAMITANTAMTPKAPLRLGTTEQFAIGIVSGGLSAIGLTSYRWVLCLVVLPALLLEVYEWFQWTFHGAGECVSNLNLNNELQQKKRLRQQYFGQGVISGTGVSAIIADIITQAPAMAVFHVVFYLTISLGWTVLWQVHLMQAAAMIASQPQQQQQLKKLDSMV</sequence>
<gene>
    <name evidence="2" type="ORF">SEMRO_202_G085330.1</name>
</gene>